<feature type="region of interest" description="Disordered" evidence="5">
    <location>
        <begin position="224"/>
        <end position="251"/>
    </location>
</feature>
<evidence type="ECO:0000256" key="3">
    <source>
        <dbReference type="ARBA" id="ARBA00023125"/>
    </source>
</evidence>
<comment type="similarity">
    <text evidence="1">Belongs to the ParB family.</text>
</comment>
<evidence type="ECO:0000256" key="2">
    <source>
        <dbReference type="ARBA" id="ARBA00022829"/>
    </source>
</evidence>
<evidence type="ECO:0000259" key="6">
    <source>
        <dbReference type="SMART" id="SM00470"/>
    </source>
</evidence>
<protein>
    <submittedName>
        <fullName evidence="7">ParB/RepB/Spo0J family partition protein</fullName>
    </submittedName>
</protein>
<feature type="domain" description="ParB-like N-terminal" evidence="6">
    <location>
        <begin position="40"/>
        <end position="132"/>
    </location>
</feature>
<dbReference type="EMBL" id="JAOWLA010000001">
    <property type="protein sequence ID" value="MCV2863284.1"/>
    <property type="molecule type" value="Genomic_DNA"/>
</dbReference>
<dbReference type="InterPro" id="IPR041468">
    <property type="entry name" value="HTH_ParB/Spo0J"/>
</dbReference>
<dbReference type="PANTHER" id="PTHR33375:SF1">
    <property type="entry name" value="CHROMOSOME-PARTITIONING PROTEIN PARB-RELATED"/>
    <property type="match status" value="1"/>
</dbReference>
<dbReference type="SMART" id="SM00470">
    <property type="entry name" value="ParB"/>
    <property type="match status" value="1"/>
</dbReference>
<accession>A0ABT2YWP4</accession>
<reference evidence="7 8" key="1">
    <citation type="submission" date="2022-10" db="EMBL/GenBank/DDBJ databases">
        <title>Defluviimonas sp. nov., isolated from ocean surface water.</title>
        <authorList>
            <person name="He W."/>
            <person name="Wang L."/>
            <person name="Zhang D.-F."/>
        </authorList>
    </citation>
    <scope>NUCLEOTIDE SEQUENCE [LARGE SCALE GENOMIC DNA]</scope>
    <source>
        <strain evidence="7 8">WL0075</strain>
    </source>
</reference>
<sequence>MSDKKSERRGLGRGLSALMADVNLAPQREETPSEPRRAEAFIPIEKIEPNPNQPRRDFAPEALEELTQSIREKGVILPLLVRKSPAKPGTYEIVAGERRWRAAQAAQLHEVPVLIRDLNDTEVLEIAIIENIQRADLNPVEEAMAYRQLMDRFGHTQEKLAEALSKSRSHIANLLRLLQLPAEVLTWLREGKLSAGHARALIPCDDPAAMARDVMARGLSVRQTEDLARKSQGAKAQKPRAKAEGKDADTRALEGDLSANLGMRVSINHKGLDGGELVITYRSLEELDDLCQKLSGFA</sequence>
<name>A0ABT2YWP4_9RHOB</name>
<dbReference type="SUPFAM" id="SSF110849">
    <property type="entry name" value="ParB/Sulfiredoxin"/>
    <property type="match status" value="1"/>
</dbReference>
<evidence type="ECO:0000256" key="1">
    <source>
        <dbReference type="ARBA" id="ARBA00006295"/>
    </source>
</evidence>
<keyword evidence="2" id="KW-0159">Chromosome partition</keyword>
<dbReference type="InterPro" id="IPR004437">
    <property type="entry name" value="ParB/RepB/Spo0J"/>
</dbReference>
<dbReference type="InterPro" id="IPR050336">
    <property type="entry name" value="Chromosome_partition/occlusion"/>
</dbReference>
<dbReference type="CDD" id="cd16393">
    <property type="entry name" value="SPO0J_N"/>
    <property type="match status" value="1"/>
</dbReference>
<gene>
    <name evidence="7" type="ORF">OE647_00865</name>
</gene>
<keyword evidence="3" id="KW-0238">DNA-binding</keyword>
<organism evidence="7 8">
    <name type="scientific">Albidovulum sediminicola</name>
    <dbReference type="NCBI Taxonomy" id="2984331"/>
    <lineage>
        <taxon>Bacteria</taxon>
        <taxon>Pseudomonadati</taxon>
        <taxon>Pseudomonadota</taxon>
        <taxon>Alphaproteobacteria</taxon>
        <taxon>Rhodobacterales</taxon>
        <taxon>Paracoccaceae</taxon>
        <taxon>Albidovulum</taxon>
    </lineage>
</organism>
<evidence type="ECO:0000313" key="7">
    <source>
        <dbReference type="EMBL" id="MCV2863284.1"/>
    </source>
</evidence>
<comment type="caution">
    <text evidence="7">The sequence shown here is derived from an EMBL/GenBank/DDBJ whole genome shotgun (WGS) entry which is preliminary data.</text>
</comment>
<dbReference type="NCBIfam" id="TIGR00180">
    <property type="entry name" value="parB_part"/>
    <property type="match status" value="1"/>
</dbReference>
<dbReference type="InterPro" id="IPR003115">
    <property type="entry name" value="ParB_N"/>
</dbReference>
<evidence type="ECO:0000256" key="5">
    <source>
        <dbReference type="SAM" id="MobiDB-lite"/>
    </source>
</evidence>
<feature type="compositionally biased region" description="Basic and acidic residues" evidence="5">
    <location>
        <begin position="241"/>
        <end position="251"/>
    </location>
</feature>
<dbReference type="RefSeq" id="WP_263719700.1">
    <property type="nucleotide sequence ID" value="NZ_JAOWLA010000001.1"/>
</dbReference>
<feature type="compositionally biased region" description="Basic and acidic residues" evidence="5">
    <location>
        <begin position="1"/>
        <end position="10"/>
    </location>
</feature>
<dbReference type="Proteomes" id="UP001652503">
    <property type="component" value="Unassembled WGS sequence"/>
</dbReference>
<dbReference type="Pfam" id="PF23552">
    <property type="entry name" value="ParB_C"/>
    <property type="match status" value="1"/>
</dbReference>
<dbReference type="Gene3D" id="1.10.10.2830">
    <property type="match status" value="1"/>
</dbReference>
<evidence type="ECO:0000313" key="8">
    <source>
        <dbReference type="Proteomes" id="UP001652503"/>
    </source>
</evidence>
<feature type="region of interest" description="Disordered" evidence="5">
    <location>
        <begin position="1"/>
        <end position="38"/>
    </location>
</feature>
<evidence type="ECO:0000256" key="4">
    <source>
        <dbReference type="ARBA" id="ARBA00025472"/>
    </source>
</evidence>
<dbReference type="Pfam" id="PF17762">
    <property type="entry name" value="HTH_ParB"/>
    <property type="match status" value="1"/>
</dbReference>
<dbReference type="InterPro" id="IPR036086">
    <property type="entry name" value="ParB/Sulfiredoxin_sf"/>
</dbReference>
<dbReference type="InterPro" id="IPR057240">
    <property type="entry name" value="ParB_dimer_C"/>
</dbReference>
<dbReference type="PANTHER" id="PTHR33375">
    <property type="entry name" value="CHROMOSOME-PARTITIONING PROTEIN PARB-RELATED"/>
    <property type="match status" value="1"/>
</dbReference>
<dbReference type="Pfam" id="PF02195">
    <property type="entry name" value="ParB_N"/>
    <property type="match status" value="1"/>
</dbReference>
<comment type="function">
    <text evidence="4">Involved in chromosome partition. Localize to both poles of the predivisional cell following completion of DNA replication. Binds to the DNA origin of replication.</text>
</comment>
<keyword evidence="8" id="KW-1185">Reference proteome</keyword>
<feature type="compositionally biased region" description="Basic and acidic residues" evidence="5">
    <location>
        <begin position="27"/>
        <end position="38"/>
    </location>
</feature>
<proteinExistence type="inferred from homology"/>
<dbReference type="Gene3D" id="3.90.1530.30">
    <property type="match status" value="1"/>
</dbReference>